<evidence type="ECO:0000313" key="1">
    <source>
        <dbReference type="EMBL" id="KGO94395.1"/>
    </source>
</evidence>
<reference evidence="1 2" key="1">
    <citation type="submission" date="2013-09" db="EMBL/GenBank/DDBJ databases">
        <authorList>
            <person name="Zeng Z."/>
            <person name="Chen C."/>
        </authorList>
    </citation>
    <scope>NUCLEOTIDE SEQUENCE [LARGE SCALE GENOMIC DNA]</scope>
    <source>
        <strain evidence="1 2">WB 4.1-42</strain>
    </source>
</reference>
<name>A0A0A2N1Q7_9FLAO</name>
<dbReference type="PROSITE" id="PS51257">
    <property type="entry name" value="PROKAR_LIPOPROTEIN"/>
    <property type="match status" value="1"/>
</dbReference>
<keyword evidence="2" id="KW-1185">Reference proteome</keyword>
<evidence type="ECO:0000313" key="2">
    <source>
        <dbReference type="Proteomes" id="UP000030111"/>
    </source>
</evidence>
<dbReference type="RefSeq" id="WP_026990323.1">
    <property type="nucleotide sequence ID" value="NZ_AUGP01000017.1"/>
</dbReference>
<organism evidence="1 2">
    <name type="scientific">Flavobacterium subsaxonicum WB 4.1-42 = DSM 21790</name>
    <dbReference type="NCBI Taxonomy" id="1121898"/>
    <lineage>
        <taxon>Bacteria</taxon>
        <taxon>Pseudomonadati</taxon>
        <taxon>Bacteroidota</taxon>
        <taxon>Flavobacteriia</taxon>
        <taxon>Flavobacteriales</taxon>
        <taxon>Flavobacteriaceae</taxon>
        <taxon>Flavobacterium</taxon>
    </lineage>
</organism>
<comment type="caution">
    <text evidence="1">The sequence shown here is derived from an EMBL/GenBank/DDBJ whole genome shotgun (WGS) entry which is preliminary data.</text>
</comment>
<sequence>MKKLFVLFSALSLFVSCQDDDTVATIPGSYTSSITINGEAFNPSPATTAESNVTTSVSYGAPNVSERSFVIRQNVANSLASRSIILHIVYSGDDASGTYTQYPGNTVEHEFTGDGMYLFDDMASPFTDGSTFTVTDKGNDTYKIEFHNVELNPAVDNSQIISGSIEGTFTNIPLEL</sequence>
<proteinExistence type="predicted"/>
<gene>
    <name evidence="1" type="ORF">Q766_05630</name>
</gene>
<protein>
    <submittedName>
        <fullName evidence="1">Uncharacterized protein</fullName>
    </submittedName>
</protein>
<dbReference type="Proteomes" id="UP000030111">
    <property type="component" value="Unassembled WGS sequence"/>
</dbReference>
<dbReference type="AlphaFoldDB" id="A0A0A2N1Q7"/>
<accession>A0A0A2N1Q7</accession>
<dbReference type="STRING" id="1121898.GCA_000422725_01442"/>
<dbReference type="EMBL" id="JRLY01000002">
    <property type="protein sequence ID" value="KGO94395.1"/>
    <property type="molecule type" value="Genomic_DNA"/>
</dbReference>
<dbReference type="OrthoDB" id="9951109at2"/>